<evidence type="ECO:0000256" key="2">
    <source>
        <dbReference type="ARBA" id="ARBA00023125"/>
    </source>
</evidence>
<keyword evidence="2" id="KW-0238">DNA-binding</keyword>
<dbReference type="Pfam" id="PF12833">
    <property type="entry name" value="HTH_18"/>
    <property type="match status" value="1"/>
</dbReference>
<keyword evidence="3" id="KW-0804">Transcription</keyword>
<dbReference type="SMART" id="SM00342">
    <property type="entry name" value="HTH_ARAC"/>
    <property type="match status" value="1"/>
</dbReference>
<feature type="domain" description="HTH araC/xylS-type" evidence="4">
    <location>
        <begin position="159"/>
        <end position="260"/>
    </location>
</feature>
<dbReference type="Pfam" id="PF20240">
    <property type="entry name" value="DUF6597"/>
    <property type="match status" value="1"/>
</dbReference>
<evidence type="ECO:0000313" key="6">
    <source>
        <dbReference type="Proteomes" id="UP000515873"/>
    </source>
</evidence>
<dbReference type="KEGG" id="dtl:H8F01_16570"/>
<dbReference type="PROSITE" id="PS01124">
    <property type="entry name" value="HTH_ARAC_FAMILY_2"/>
    <property type="match status" value="1"/>
</dbReference>
<evidence type="ECO:0000256" key="3">
    <source>
        <dbReference type="ARBA" id="ARBA00023163"/>
    </source>
</evidence>
<keyword evidence="6" id="KW-1185">Reference proteome</keyword>
<dbReference type="PANTHER" id="PTHR46796">
    <property type="entry name" value="HTH-TYPE TRANSCRIPTIONAL ACTIVATOR RHAS-RELATED"/>
    <property type="match status" value="1"/>
</dbReference>
<sequence length="262" mass="29265">MFGQGCGVLHHSLEPDAYRHTRYGPPAELARWVEHFWLEQWDLGGRAPQARVVLPHPCVHLVFAPGRSRCYGVQLKRFARELKDQGRILGIKFRPGAFYPFFHQPVSAIANSAVPAGQVFPNAGEGERRVLACSDDLAMVAAAAAFLSEHLPADDPNVGTVCDIVEAIAGDAKITRVEQLVARFDLQERTLQRLFQRYVGASARWVIKRYRIYDVLARLTAGEPIDWATLAQDMGYFDQSHLYNDFRKLVGCSPGQYLPSGS</sequence>
<dbReference type="EMBL" id="CP060412">
    <property type="protein sequence ID" value="QNK00688.1"/>
    <property type="molecule type" value="Genomic_DNA"/>
</dbReference>
<dbReference type="AlphaFoldDB" id="A0A7G8Q1N0"/>
<keyword evidence="1" id="KW-0805">Transcription regulation</keyword>
<evidence type="ECO:0000256" key="1">
    <source>
        <dbReference type="ARBA" id="ARBA00023015"/>
    </source>
</evidence>
<dbReference type="InterPro" id="IPR009057">
    <property type="entry name" value="Homeodomain-like_sf"/>
</dbReference>
<dbReference type="InterPro" id="IPR050204">
    <property type="entry name" value="AraC_XylS_family_regulators"/>
</dbReference>
<evidence type="ECO:0000313" key="5">
    <source>
        <dbReference type="EMBL" id="QNK00688.1"/>
    </source>
</evidence>
<dbReference type="Proteomes" id="UP000515873">
    <property type="component" value="Chromosome"/>
</dbReference>
<protein>
    <submittedName>
        <fullName evidence="5">AraC family transcriptional regulator</fullName>
    </submittedName>
</protein>
<dbReference type="GO" id="GO:0043565">
    <property type="term" value="F:sequence-specific DNA binding"/>
    <property type="evidence" value="ECO:0007669"/>
    <property type="project" value="InterPro"/>
</dbReference>
<dbReference type="PANTHER" id="PTHR46796:SF15">
    <property type="entry name" value="BLL1074 PROTEIN"/>
    <property type="match status" value="1"/>
</dbReference>
<dbReference type="Gene3D" id="1.10.10.60">
    <property type="entry name" value="Homeodomain-like"/>
    <property type="match status" value="1"/>
</dbReference>
<dbReference type="InterPro" id="IPR046532">
    <property type="entry name" value="DUF6597"/>
</dbReference>
<dbReference type="InterPro" id="IPR018060">
    <property type="entry name" value="HTH_AraC"/>
</dbReference>
<reference evidence="5 6" key="1">
    <citation type="submission" date="2020-08" db="EMBL/GenBank/DDBJ databases">
        <title>Dyella sp. G9 isolated from forest soil.</title>
        <authorList>
            <person name="Fu J."/>
            <person name="Qiu L."/>
        </authorList>
    </citation>
    <scope>NUCLEOTIDE SEQUENCE [LARGE SCALE GENOMIC DNA]</scope>
    <source>
        <strain evidence="5 6">G9</strain>
    </source>
</reference>
<dbReference type="RefSeq" id="WP_187056160.1">
    <property type="nucleotide sequence ID" value="NZ_CP060412.1"/>
</dbReference>
<organism evidence="5 6">
    <name type="scientific">Dyella telluris</name>
    <dbReference type="NCBI Taxonomy" id="2763498"/>
    <lineage>
        <taxon>Bacteria</taxon>
        <taxon>Pseudomonadati</taxon>
        <taxon>Pseudomonadota</taxon>
        <taxon>Gammaproteobacteria</taxon>
        <taxon>Lysobacterales</taxon>
        <taxon>Rhodanobacteraceae</taxon>
        <taxon>Dyella</taxon>
    </lineage>
</organism>
<dbReference type="SUPFAM" id="SSF46689">
    <property type="entry name" value="Homeodomain-like"/>
    <property type="match status" value="1"/>
</dbReference>
<evidence type="ECO:0000259" key="4">
    <source>
        <dbReference type="PROSITE" id="PS01124"/>
    </source>
</evidence>
<name>A0A7G8Q1N0_9GAMM</name>
<gene>
    <name evidence="5" type="ORF">H8F01_16570</name>
</gene>
<dbReference type="GO" id="GO:0003700">
    <property type="term" value="F:DNA-binding transcription factor activity"/>
    <property type="evidence" value="ECO:0007669"/>
    <property type="project" value="InterPro"/>
</dbReference>
<accession>A0A7G8Q1N0</accession>
<proteinExistence type="predicted"/>